<keyword evidence="2" id="KW-0067">ATP-binding</keyword>
<dbReference type="InterPro" id="IPR042099">
    <property type="entry name" value="ANL_N_sf"/>
</dbReference>
<keyword evidence="5" id="KW-1185">Reference proteome</keyword>
<dbReference type="SUPFAM" id="SSF56801">
    <property type="entry name" value="Acetyl-CoA synthetase-like"/>
    <property type="match status" value="1"/>
</dbReference>
<dbReference type="InterPro" id="IPR020845">
    <property type="entry name" value="AMP-binding_CS"/>
</dbReference>
<dbReference type="Pfam" id="PF23562">
    <property type="entry name" value="AMP-binding_C_3"/>
    <property type="match status" value="1"/>
</dbReference>
<dbReference type="PROSITE" id="PS00455">
    <property type="entry name" value="AMP_BINDING"/>
    <property type="match status" value="1"/>
</dbReference>
<gene>
    <name evidence="4" type="ORF">ACFQ21_24595</name>
</gene>
<dbReference type="PANTHER" id="PTHR43272:SF33">
    <property type="entry name" value="AMP-BINDING DOMAIN-CONTAINING PROTEIN-RELATED"/>
    <property type="match status" value="1"/>
</dbReference>
<dbReference type="Gene3D" id="3.40.50.12780">
    <property type="entry name" value="N-terminal domain of ligase-like"/>
    <property type="match status" value="1"/>
</dbReference>
<evidence type="ECO:0000256" key="1">
    <source>
        <dbReference type="ARBA" id="ARBA00022741"/>
    </source>
</evidence>
<dbReference type="EMBL" id="JBHTKA010000008">
    <property type="protein sequence ID" value="MFD1002527.1"/>
    <property type="molecule type" value="Genomic_DNA"/>
</dbReference>
<evidence type="ECO:0000313" key="5">
    <source>
        <dbReference type="Proteomes" id="UP001597112"/>
    </source>
</evidence>
<evidence type="ECO:0000313" key="4">
    <source>
        <dbReference type="EMBL" id="MFD1002527.1"/>
    </source>
</evidence>
<dbReference type="Proteomes" id="UP001597112">
    <property type="component" value="Unassembled WGS sequence"/>
</dbReference>
<name>A0ABW3K937_9BACT</name>
<sequence>MIASSPLERFCYWEKNSPHQPFLRQPLNGEWKIYTYQQAGIEIRKIANALKALNLAPQSNIAILSKNCAHWIMADIAIWMAGYISVPIYPTLSADGVKYILEHSDTKAVFIGKLDNYEKQRVAIPALVRKISFPFYGPNEGIIWDDLLKGEPLTDFTFPSHDHVTSIIYSSGTTGTPKGAMLTFGAFDFVGNSLTTHFGITKPERFFSYLPLSHIAERSYIQMGVLYSGSAISFTESIDKFSDNLREVQPTLFGGVPRIFAKFQDGILARMPQRKLDTLLSIPLVAQIIKKVIRKRLGFKHTHLIVGGAAPIPVPLLAWFAHLGIEIRELYGMTENCGYSHGNHGKRAHIGTVGKPWPGIDIRFTDEGEILIKHPGLMKGYYKDEETTRLTFTTDGYLKTGDKGVKDNEGYLTITGRVKDQFKTDKAKFIAPAPIELKFASNKDIETICIVGMGIPQPIALVVLSDLAATKSRNDIISGLEETLARVNTTLEDYERVARIVILNEHWTVENGLITPSLKVKRHAIEALYASRYRTWYTYDETIIWHE</sequence>
<accession>A0ABW3K937</accession>
<protein>
    <submittedName>
        <fullName evidence="4">AMP-binding protein</fullName>
    </submittedName>
</protein>
<dbReference type="RefSeq" id="WP_377583756.1">
    <property type="nucleotide sequence ID" value="NZ_JBHTKA010000008.1"/>
</dbReference>
<evidence type="ECO:0000259" key="3">
    <source>
        <dbReference type="Pfam" id="PF00501"/>
    </source>
</evidence>
<feature type="domain" description="AMP-dependent synthetase/ligase" evidence="3">
    <location>
        <begin position="15"/>
        <end position="382"/>
    </location>
</feature>
<comment type="caution">
    <text evidence="4">The sequence shown here is derived from an EMBL/GenBank/DDBJ whole genome shotgun (WGS) entry which is preliminary data.</text>
</comment>
<dbReference type="Pfam" id="PF00501">
    <property type="entry name" value="AMP-binding"/>
    <property type="match status" value="1"/>
</dbReference>
<proteinExistence type="predicted"/>
<reference evidence="5" key="1">
    <citation type="journal article" date="2019" name="Int. J. Syst. Evol. Microbiol.">
        <title>The Global Catalogue of Microorganisms (GCM) 10K type strain sequencing project: providing services to taxonomists for standard genome sequencing and annotation.</title>
        <authorList>
            <consortium name="The Broad Institute Genomics Platform"/>
            <consortium name="The Broad Institute Genome Sequencing Center for Infectious Disease"/>
            <person name="Wu L."/>
            <person name="Ma J."/>
        </authorList>
    </citation>
    <scope>NUCLEOTIDE SEQUENCE [LARGE SCALE GENOMIC DNA]</scope>
    <source>
        <strain evidence="5">CCUG 58938</strain>
    </source>
</reference>
<evidence type="ECO:0000256" key="2">
    <source>
        <dbReference type="ARBA" id="ARBA00022840"/>
    </source>
</evidence>
<organism evidence="4 5">
    <name type="scientific">Ohtaekwangia kribbensis</name>
    <dbReference type="NCBI Taxonomy" id="688913"/>
    <lineage>
        <taxon>Bacteria</taxon>
        <taxon>Pseudomonadati</taxon>
        <taxon>Bacteroidota</taxon>
        <taxon>Cytophagia</taxon>
        <taxon>Cytophagales</taxon>
        <taxon>Fulvivirgaceae</taxon>
        <taxon>Ohtaekwangia</taxon>
    </lineage>
</organism>
<keyword evidence="1" id="KW-0547">Nucleotide-binding</keyword>
<dbReference type="PANTHER" id="PTHR43272">
    <property type="entry name" value="LONG-CHAIN-FATTY-ACID--COA LIGASE"/>
    <property type="match status" value="1"/>
</dbReference>
<dbReference type="InterPro" id="IPR000873">
    <property type="entry name" value="AMP-dep_synth/lig_dom"/>
</dbReference>